<dbReference type="InterPro" id="IPR053147">
    <property type="entry name" value="Hsp_HslJ-like"/>
</dbReference>
<dbReference type="EMBL" id="CP118247">
    <property type="protein sequence ID" value="WDR05029.1"/>
    <property type="molecule type" value="Genomic_DNA"/>
</dbReference>
<dbReference type="InterPro" id="IPR038670">
    <property type="entry name" value="HslJ-like_sf"/>
</dbReference>
<gene>
    <name evidence="2" type="ORF">PSQ90_12095</name>
</gene>
<dbReference type="Pfam" id="PF03724">
    <property type="entry name" value="META"/>
    <property type="match status" value="1"/>
</dbReference>
<dbReference type="Pfam" id="PF09619">
    <property type="entry name" value="YscW"/>
    <property type="match status" value="1"/>
</dbReference>
<evidence type="ECO:0000313" key="3">
    <source>
        <dbReference type="Proteomes" id="UP001222118"/>
    </source>
</evidence>
<dbReference type="InterPro" id="IPR039366">
    <property type="entry name" value="Pilotin"/>
</dbReference>
<dbReference type="Gene3D" id="2.40.128.270">
    <property type="match status" value="1"/>
</dbReference>
<organism evidence="2 3">
    <name type="scientific">Devosia rhodophyticola</name>
    <dbReference type="NCBI Taxonomy" id="3026423"/>
    <lineage>
        <taxon>Bacteria</taxon>
        <taxon>Pseudomonadati</taxon>
        <taxon>Pseudomonadota</taxon>
        <taxon>Alphaproteobacteria</taxon>
        <taxon>Hyphomicrobiales</taxon>
        <taxon>Devosiaceae</taxon>
        <taxon>Devosia</taxon>
    </lineage>
</organism>
<dbReference type="Proteomes" id="UP001222118">
    <property type="component" value="Chromosome"/>
</dbReference>
<name>A0ABY7YUV5_9HYPH</name>
<reference evidence="2 3" key="1">
    <citation type="submission" date="2023-02" db="EMBL/GenBank/DDBJ databases">
        <title>Devosia chondri sp. nov., isolated from the phycosphere of marine algae.</title>
        <authorList>
            <person name="Kim J.M."/>
            <person name="Lee J.K."/>
            <person name="Choi B.J."/>
            <person name="Bayburt H."/>
            <person name="Jeon C.O."/>
        </authorList>
    </citation>
    <scope>NUCLEOTIDE SEQUENCE [LARGE SCALE GENOMIC DNA]</scope>
    <source>
        <strain evidence="2 3">G2-5</strain>
    </source>
</reference>
<dbReference type="PANTHER" id="PTHR35535:SF1">
    <property type="entry name" value="HEAT SHOCK PROTEIN HSLJ"/>
    <property type="match status" value="1"/>
</dbReference>
<proteinExistence type="predicted"/>
<sequence length="267" mass="27980">MAGRTLVAPILVLVLLLAGWLPTYAAEPAQNMVGQITYRERIALPPGASLRMAIVDMAKPDLPEIVAATAAISPTGQVPLQFDFSVHSRLINAGGQFGLIAQIIADNQIWFASPRPVPLQFGTNPSLALTLSMAEAGTPTFFPIADSPSVSLAVSGQLFETKWQIMAIAGNPVTTQTGLTFSIAADYRSGGNAGCNQYFAQLVLTGDKMSVGPIAATRMACAPAVMVQEAALFAALSNVDSYKLTGPELVLFGADGSDLLHLRAGHN</sequence>
<dbReference type="InterPro" id="IPR005184">
    <property type="entry name" value="DUF306_Meta_HslJ"/>
</dbReference>
<protein>
    <submittedName>
        <fullName evidence="2">META domain-containing protein</fullName>
    </submittedName>
</protein>
<dbReference type="RefSeq" id="WP_282210548.1">
    <property type="nucleotide sequence ID" value="NZ_CP118247.1"/>
</dbReference>
<feature type="domain" description="DUF306" evidence="1">
    <location>
        <begin position="157"/>
        <end position="262"/>
    </location>
</feature>
<evidence type="ECO:0000313" key="2">
    <source>
        <dbReference type="EMBL" id="WDR05029.1"/>
    </source>
</evidence>
<evidence type="ECO:0000259" key="1">
    <source>
        <dbReference type="Pfam" id="PF03724"/>
    </source>
</evidence>
<keyword evidence="3" id="KW-1185">Reference proteome</keyword>
<dbReference type="PANTHER" id="PTHR35535">
    <property type="entry name" value="HEAT SHOCK PROTEIN HSLJ"/>
    <property type="match status" value="1"/>
</dbReference>
<accession>A0ABY7YUV5</accession>